<reference evidence="1 2" key="1">
    <citation type="journal article" date="2018" name="Sci. Rep.">
        <title>Genomic signatures of local adaptation to the degree of environmental predictability in rotifers.</title>
        <authorList>
            <person name="Franch-Gras L."/>
            <person name="Hahn C."/>
            <person name="Garcia-Roger E.M."/>
            <person name="Carmona M.J."/>
            <person name="Serra M."/>
            <person name="Gomez A."/>
        </authorList>
    </citation>
    <scope>NUCLEOTIDE SEQUENCE [LARGE SCALE GENOMIC DNA]</scope>
    <source>
        <strain evidence="1">HYR1</strain>
    </source>
</reference>
<sequence length="77" mass="9101">MKIEKKFYKILLNVTHLQIIQETILKRVCSEKLKFQGVMDNFQKGFLGYFSPITDTTPSGLVNNLEHEHFFIKFSNY</sequence>
<evidence type="ECO:0000313" key="1">
    <source>
        <dbReference type="EMBL" id="RNA19774.1"/>
    </source>
</evidence>
<evidence type="ECO:0000313" key="2">
    <source>
        <dbReference type="Proteomes" id="UP000276133"/>
    </source>
</evidence>
<protein>
    <submittedName>
        <fullName evidence="1">Uncharacterized protein</fullName>
    </submittedName>
</protein>
<name>A0A3M7R8N2_BRAPC</name>
<dbReference type="AlphaFoldDB" id="A0A3M7R8N2"/>
<organism evidence="1 2">
    <name type="scientific">Brachionus plicatilis</name>
    <name type="common">Marine rotifer</name>
    <name type="synonym">Brachionus muelleri</name>
    <dbReference type="NCBI Taxonomy" id="10195"/>
    <lineage>
        <taxon>Eukaryota</taxon>
        <taxon>Metazoa</taxon>
        <taxon>Spiralia</taxon>
        <taxon>Gnathifera</taxon>
        <taxon>Rotifera</taxon>
        <taxon>Eurotatoria</taxon>
        <taxon>Monogononta</taxon>
        <taxon>Pseudotrocha</taxon>
        <taxon>Ploima</taxon>
        <taxon>Brachionidae</taxon>
        <taxon>Brachionus</taxon>
    </lineage>
</organism>
<dbReference type="Proteomes" id="UP000276133">
    <property type="component" value="Unassembled WGS sequence"/>
</dbReference>
<gene>
    <name evidence="1" type="ORF">BpHYR1_012149</name>
</gene>
<proteinExistence type="predicted"/>
<dbReference type="EMBL" id="REGN01003980">
    <property type="protein sequence ID" value="RNA19774.1"/>
    <property type="molecule type" value="Genomic_DNA"/>
</dbReference>
<comment type="caution">
    <text evidence="1">The sequence shown here is derived from an EMBL/GenBank/DDBJ whole genome shotgun (WGS) entry which is preliminary data.</text>
</comment>
<keyword evidence="2" id="KW-1185">Reference proteome</keyword>
<accession>A0A3M7R8N2</accession>